<reference evidence="13" key="1">
    <citation type="journal article" date="2008" name="Nature">
        <title>The amphioxus genome and the evolution of the chordate karyotype.</title>
        <authorList>
            <consortium name="US DOE Joint Genome Institute (JGI-PGF)"/>
            <person name="Putnam N.H."/>
            <person name="Butts T."/>
            <person name="Ferrier D.E.K."/>
            <person name="Furlong R.F."/>
            <person name="Hellsten U."/>
            <person name="Kawashima T."/>
            <person name="Robinson-Rechavi M."/>
            <person name="Shoguchi E."/>
            <person name="Terry A."/>
            <person name="Yu J.-K."/>
            <person name="Benito-Gutierrez E.L."/>
            <person name="Dubchak I."/>
            <person name="Garcia-Fernandez J."/>
            <person name="Gibson-Brown J.J."/>
            <person name="Grigoriev I.V."/>
            <person name="Horton A.C."/>
            <person name="de Jong P.J."/>
            <person name="Jurka J."/>
            <person name="Kapitonov V.V."/>
            <person name="Kohara Y."/>
            <person name="Kuroki Y."/>
            <person name="Lindquist E."/>
            <person name="Lucas S."/>
            <person name="Osoegawa K."/>
            <person name="Pennacchio L.A."/>
            <person name="Salamov A.A."/>
            <person name="Satou Y."/>
            <person name="Sauka-Spengler T."/>
            <person name="Schmutz J."/>
            <person name="Shin-I T."/>
            <person name="Toyoda A."/>
            <person name="Bronner-Fraser M."/>
            <person name="Fujiyama A."/>
            <person name="Holland L.Z."/>
            <person name="Holland P.W.H."/>
            <person name="Satoh N."/>
            <person name="Rokhsar D.S."/>
        </authorList>
    </citation>
    <scope>NUCLEOTIDE SEQUENCE [LARGE SCALE GENOMIC DNA]</scope>
    <source>
        <strain evidence="13">S238N-H82</strain>
        <tissue evidence="13">Testes</tissue>
    </source>
</reference>
<evidence type="ECO:0000256" key="4">
    <source>
        <dbReference type="ARBA" id="ARBA00022692"/>
    </source>
</evidence>
<evidence type="ECO:0000256" key="10">
    <source>
        <dbReference type="PROSITE-ProRule" id="PRU00023"/>
    </source>
</evidence>
<accession>C3XS04</accession>
<dbReference type="InterPro" id="IPR005599">
    <property type="entry name" value="GPI_mannosylTrfase"/>
</dbReference>
<keyword evidence="3" id="KW-0808">Transferase</keyword>
<dbReference type="EMBL" id="GG666456">
    <property type="protein sequence ID" value="EEN69472.1"/>
    <property type="molecule type" value="Genomic_DNA"/>
</dbReference>
<dbReference type="Gene3D" id="1.25.40.20">
    <property type="entry name" value="Ankyrin repeat-containing domain"/>
    <property type="match status" value="2"/>
</dbReference>
<keyword evidence="8 10" id="KW-0040">ANK repeat</keyword>
<dbReference type="InterPro" id="IPR036770">
    <property type="entry name" value="Ankyrin_rpt-contain_sf"/>
</dbReference>
<dbReference type="STRING" id="7739.C3XS04"/>
<evidence type="ECO:0000256" key="5">
    <source>
        <dbReference type="ARBA" id="ARBA00022737"/>
    </source>
</evidence>
<gene>
    <name evidence="13" type="ORF">BRAFLDRAFT_71934</name>
</gene>
<organism>
    <name type="scientific">Branchiostoma floridae</name>
    <name type="common">Florida lancelet</name>
    <name type="synonym">Amphioxus</name>
    <dbReference type="NCBI Taxonomy" id="7739"/>
    <lineage>
        <taxon>Eukaryota</taxon>
        <taxon>Metazoa</taxon>
        <taxon>Chordata</taxon>
        <taxon>Cephalochordata</taxon>
        <taxon>Leptocardii</taxon>
        <taxon>Amphioxiformes</taxon>
        <taxon>Branchiostomatidae</taxon>
        <taxon>Branchiostoma</taxon>
    </lineage>
</organism>
<dbReference type="PANTHER" id="PTHR24198">
    <property type="entry name" value="ANKYRIN REPEAT AND PROTEIN KINASE DOMAIN-CONTAINING PROTEIN"/>
    <property type="match status" value="1"/>
</dbReference>
<dbReference type="AlphaFoldDB" id="C3XS04"/>
<name>C3XS04_BRAFL</name>
<dbReference type="PANTHER" id="PTHR24198:SF165">
    <property type="entry name" value="ANKYRIN REPEAT-CONTAINING PROTEIN-RELATED"/>
    <property type="match status" value="1"/>
</dbReference>
<dbReference type="SMART" id="SM00248">
    <property type="entry name" value="ANK"/>
    <property type="match status" value="6"/>
</dbReference>
<feature type="transmembrane region" description="Helical" evidence="12">
    <location>
        <begin position="565"/>
        <end position="592"/>
    </location>
</feature>
<keyword evidence="2" id="KW-0328">Glycosyltransferase</keyword>
<dbReference type="PROSITE" id="PS50297">
    <property type="entry name" value="ANK_REP_REGION"/>
    <property type="match status" value="3"/>
</dbReference>
<dbReference type="GO" id="GO:0005789">
    <property type="term" value="C:endoplasmic reticulum membrane"/>
    <property type="evidence" value="ECO:0007669"/>
    <property type="project" value="UniProtKB-SubCell"/>
</dbReference>
<feature type="compositionally biased region" description="Polar residues" evidence="11">
    <location>
        <begin position="331"/>
        <end position="353"/>
    </location>
</feature>
<evidence type="ECO:0000256" key="12">
    <source>
        <dbReference type="SAM" id="Phobius"/>
    </source>
</evidence>
<dbReference type="Pfam" id="PF03901">
    <property type="entry name" value="Glyco_transf_22"/>
    <property type="match status" value="2"/>
</dbReference>
<proteinExistence type="predicted"/>
<dbReference type="PROSITE" id="PS50088">
    <property type="entry name" value="ANK_REPEAT"/>
    <property type="match status" value="3"/>
</dbReference>
<dbReference type="Pfam" id="PF00023">
    <property type="entry name" value="Ank"/>
    <property type="match status" value="1"/>
</dbReference>
<evidence type="ECO:0000256" key="7">
    <source>
        <dbReference type="ARBA" id="ARBA00022989"/>
    </source>
</evidence>
<keyword evidence="7 12" id="KW-1133">Transmembrane helix</keyword>
<evidence type="ECO:0000256" key="9">
    <source>
        <dbReference type="ARBA" id="ARBA00023136"/>
    </source>
</evidence>
<dbReference type="eggNOG" id="KOG4177">
    <property type="taxonomic scope" value="Eukaryota"/>
</dbReference>
<evidence type="ECO:0000256" key="6">
    <source>
        <dbReference type="ARBA" id="ARBA00022824"/>
    </source>
</evidence>
<feature type="compositionally biased region" description="Basic and acidic residues" evidence="11">
    <location>
        <begin position="814"/>
        <end position="830"/>
    </location>
</feature>
<feature type="region of interest" description="Disordered" evidence="11">
    <location>
        <begin position="804"/>
        <end position="830"/>
    </location>
</feature>
<protein>
    <submittedName>
        <fullName evidence="13">Uncharacterized protein</fullName>
    </submittedName>
</protein>
<feature type="region of interest" description="Disordered" evidence="11">
    <location>
        <begin position="321"/>
        <end position="363"/>
    </location>
</feature>
<dbReference type="InterPro" id="IPR002110">
    <property type="entry name" value="Ankyrin_rpt"/>
</dbReference>
<evidence type="ECO:0000256" key="3">
    <source>
        <dbReference type="ARBA" id="ARBA00022679"/>
    </source>
</evidence>
<feature type="transmembrane region" description="Helical" evidence="12">
    <location>
        <begin position="527"/>
        <end position="544"/>
    </location>
</feature>
<comment type="subcellular location">
    <subcellularLocation>
        <location evidence="1">Endoplasmic reticulum membrane</location>
        <topology evidence="1">Multi-pass membrane protein</topology>
    </subcellularLocation>
</comment>
<evidence type="ECO:0000256" key="8">
    <source>
        <dbReference type="ARBA" id="ARBA00023043"/>
    </source>
</evidence>
<dbReference type="InParanoid" id="C3XS04"/>
<evidence type="ECO:0000256" key="2">
    <source>
        <dbReference type="ARBA" id="ARBA00022676"/>
    </source>
</evidence>
<dbReference type="Pfam" id="PF12796">
    <property type="entry name" value="Ank_2"/>
    <property type="match status" value="2"/>
</dbReference>
<keyword evidence="9 12" id="KW-0472">Membrane</keyword>
<evidence type="ECO:0000256" key="11">
    <source>
        <dbReference type="SAM" id="MobiDB-lite"/>
    </source>
</evidence>
<dbReference type="GO" id="GO:0016757">
    <property type="term" value="F:glycosyltransferase activity"/>
    <property type="evidence" value="ECO:0007669"/>
    <property type="project" value="UniProtKB-KW"/>
</dbReference>
<feature type="repeat" description="ANK" evidence="10">
    <location>
        <begin position="149"/>
        <end position="181"/>
    </location>
</feature>
<evidence type="ECO:0000256" key="1">
    <source>
        <dbReference type="ARBA" id="ARBA00004477"/>
    </source>
</evidence>
<keyword evidence="4 12" id="KW-0812">Transmembrane</keyword>
<feature type="repeat" description="ANK" evidence="10">
    <location>
        <begin position="54"/>
        <end position="86"/>
    </location>
</feature>
<keyword evidence="6" id="KW-0256">Endoplasmic reticulum</keyword>
<keyword evidence="5" id="KW-0677">Repeat</keyword>
<evidence type="ECO:0000313" key="13">
    <source>
        <dbReference type="EMBL" id="EEN69472.1"/>
    </source>
</evidence>
<feature type="repeat" description="ANK" evidence="10">
    <location>
        <begin position="252"/>
        <end position="280"/>
    </location>
</feature>
<sequence>MGSGLSTDSDYSDLETTINGVNNPLHVACTLNDIKQLAWVLEVEAYNLCECDSNGDTPLYIACKKSHHRCVELLLQHKTGIACSRRVSRNNSKLELHKAVENNDLVCLELLLKYRAFVDAINISCVKGVAGNPYVPCGGEFEFSRTYLYGMTPLQMACAQGNYDCARLLLRYGADENSKISRKFWSGSSPFGVVLDAYPPSPLQLACVYGHHHIVALLLEYQACPNLAEPEEKMQDYITLIQRRKFICLTPPLHLACKFGHLKCAHLLIEYGAWINFGSPNPEHFPAGCMCTSRQNIETLEKIRSTMSGGAPDELEFHRTTKGNSKRRNLAVTQQKQTAQVGSKDSPQATKGSKTGPEEGEPCSELPLFPEWTYYAVCMITMLVRVHIATKHDWILHPDEIFQSIEVAYSEVYGYGFRSYEFGPVPRENDTSAGFGVEAERAAGMYAMRSFMYPRFLATIILMVEGAGLQVGPFLAARIGHAIVSSLLPPAVYRLTRELYGCDDVANMATILVALSDHLIILGTHTLINSFLSPFFFLGIAGIIPISKKALEHTNENAHNSSFQLVWGVVLGLVCYIRVDASLYLGIILISMTLQIRSNIRTLLRHFARPGHVNRALSFIGRQRDTTGVFMDYPVYMTGGYTILRRDVPIIGKVQHEYREWSQKERTSLPATFTFAGAAEVSVASFSRVAFLASEKNWLLLIRRLIDYPVYNYAIVPEGRTFLRTGFSMVERFGTVVVLRRNDSAEEIVALQKLRRKIPIGPNASVLEGEAKTLLTLGRADMAVERLQAAIDLEPTRTSAQQLLRSAVKAKSRHSTESSKFREQMPRAAT</sequence>
<dbReference type="SUPFAM" id="SSF48403">
    <property type="entry name" value="Ankyrin repeat"/>
    <property type="match status" value="1"/>
</dbReference>